<evidence type="ECO:0000313" key="2">
    <source>
        <dbReference type="EMBL" id="MBG9389187.1"/>
    </source>
</evidence>
<keyword evidence="1" id="KW-0812">Transmembrane</keyword>
<keyword evidence="3" id="KW-1185">Reference proteome</keyword>
<keyword evidence="1" id="KW-0472">Membrane</keyword>
<keyword evidence="1" id="KW-1133">Transmembrane helix</keyword>
<gene>
    <name evidence="2" type="ORF">I5803_14220</name>
</gene>
<organism evidence="2 3">
    <name type="scientific">Caenimonas aquaedulcis</name>
    <dbReference type="NCBI Taxonomy" id="2793270"/>
    <lineage>
        <taxon>Bacteria</taxon>
        <taxon>Pseudomonadati</taxon>
        <taxon>Pseudomonadota</taxon>
        <taxon>Betaproteobacteria</taxon>
        <taxon>Burkholderiales</taxon>
        <taxon>Comamonadaceae</taxon>
        <taxon>Caenimonas</taxon>
    </lineage>
</organism>
<sequence>MPEIGIGPDLVRGAGLLYLCVFVLLLVVILKLKIKKPRRLMWILLLVAVFIGPMVPHTLRSLGNEHSLAVATAVFKERCQSAGEKILRTVSGVKGVSLINIRPEQTDRSDQFARSDPYGWDGGGKEYLKSYLPGYWKWCAGVQCPPERRAFDYVEIDPQGRKERFGTISKATGQPLQAGELTIPELTPTPVAGLPTLYGVKWEDISTDEDRRLWIAGGKISIVHLPSQEVIATRVGYLIDTGQGSRDGFRQPWAWARMHGNACPPVEGHNSIFARKVLTP</sequence>
<dbReference type="Proteomes" id="UP000651050">
    <property type="component" value="Unassembled WGS sequence"/>
</dbReference>
<reference evidence="2" key="1">
    <citation type="submission" date="2020-11" db="EMBL/GenBank/DDBJ databases">
        <title>Bacterial whole genome sequence for Caenimonas sp. DR4.4.</title>
        <authorList>
            <person name="Le V."/>
            <person name="Ko S.-R."/>
            <person name="Ahn C.-Y."/>
            <person name="Oh H.-M."/>
        </authorList>
    </citation>
    <scope>NUCLEOTIDE SEQUENCE</scope>
    <source>
        <strain evidence="2">DR4.4</strain>
    </source>
</reference>
<comment type="caution">
    <text evidence="2">The sequence shown here is derived from an EMBL/GenBank/DDBJ whole genome shotgun (WGS) entry which is preliminary data.</text>
</comment>
<proteinExistence type="predicted"/>
<name>A0A931H663_9BURK</name>
<dbReference type="AlphaFoldDB" id="A0A931H663"/>
<feature type="transmembrane region" description="Helical" evidence="1">
    <location>
        <begin position="42"/>
        <end position="59"/>
    </location>
</feature>
<feature type="transmembrane region" description="Helical" evidence="1">
    <location>
        <begin position="12"/>
        <end position="30"/>
    </location>
</feature>
<evidence type="ECO:0000256" key="1">
    <source>
        <dbReference type="SAM" id="Phobius"/>
    </source>
</evidence>
<accession>A0A931H663</accession>
<dbReference type="EMBL" id="JADWYS010000001">
    <property type="protein sequence ID" value="MBG9389187.1"/>
    <property type="molecule type" value="Genomic_DNA"/>
</dbReference>
<protein>
    <submittedName>
        <fullName evidence="2">Uncharacterized protein</fullName>
    </submittedName>
</protein>
<evidence type="ECO:0000313" key="3">
    <source>
        <dbReference type="Proteomes" id="UP000651050"/>
    </source>
</evidence>
<dbReference type="RefSeq" id="WP_196986999.1">
    <property type="nucleotide sequence ID" value="NZ_JADWYS010000001.1"/>
</dbReference>